<evidence type="ECO:0000256" key="3">
    <source>
        <dbReference type="ARBA" id="ARBA00022679"/>
    </source>
</evidence>
<evidence type="ECO:0000313" key="6">
    <source>
        <dbReference type="Proteomes" id="UP000186817"/>
    </source>
</evidence>
<dbReference type="EMBL" id="LSRX01001258">
    <property type="protein sequence ID" value="OLP81690.1"/>
    <property type="molecule type" value="Genomic_DNA"/>
</dbReference>
<comment type="similarity">
    <text evidence="1">Belongs to the glycosyltransferase 25 family.</text>
</comment>
<evidence type="ECO:0000313" key="5">
    <source>
        <dbReference type="EMBL" id="OLP81690.1"/>
    </source>
</evidence>
<keyword evidence="2 5" id="KW-0328">Glycosyltransferase</keyword>
<dbReference type="PANTHER" id="PTHR10730">
    <property type="entry name" value="PROCOLLAGEN-LYSINE,2-OXOGLUTARATE 5-DIOXYGENASE/GLYCOSYLTRANSFERASE 25 FAMILY MEMBER"/>
    <property type="match status" value="1"/>
</dbReference>
<protein>
    <submittedName>
        <fullName evidence="5">Procollagen galactosyltransferase 1</fullName>
    </submittedName>
</protein>
<comment type="caution">
    <text evidence="5">The sequence shown here is derived from an EMBL/GenBank/DDBJ whole genome shotgun (WGS) entry which is preliminary data.</text>
</comment>
<dbReference type="GO" id="GO:0016757">
    <property type="term" value="F:glycosyltransferase activity"/>
    <property type="evidence" value="ECO:0007669"/>
    <property type="project" value="UniProtKB-KW"/>
</dbReference>
<keyword evidence="6" id="KW-1185">Reference proteome</keyword>
<sequence length="596" mass="66760">MRLHGTDAFGPQLRVPCGCAAQDAHCTGRPKLEKSLPKKAHVTLPADSVLWLRHTGSGDAEEHKQDKQVQVLRQHPFSDMRLPKVKNKHTATVQVSAEDLIPGPPLSLSGERSAASEIGPSKLEAAEEALALQEFKRERQEAIGHSDMSDITFKPTKPHPAMPPRHNLLVKQVGGVGTKTLRPKWLGLALLSAAAGRFSLGSWGLSFGLCSWKRPWISHWRGRLRAVASSLQEPMPLDEETVRLHKSYHDRTVDYTVQNYDWVNAKSYSTDGTIAQEEHDDVWRVSKTRLQHWPQLEQQHIHEVGFNSKPQRFCDTADAEALGDPGDNIFIINLPRRPAKLKHVLAQLHAEGLNAKIVDAIDGDAFTSQEEIAKLGASTLPNYCGHKHTLPHLTTGQLGCFMSHFTIWHYMVEHSIPSALILEDDFDLQENFRERLGNYLEEARSHDWNLMYLGRSPTEPDISRISAHLAQPGYTLWTVGYIFKLDAARALVEANVETRLAPLDHYFSVAMGQGFSGHWNENAVEWSKYIPQVLRGLAITPPLVMPYVGSMFLSDTAMLRNGTKFVTDLPQREGDPWPAGRKHEAEWRAAQGVSEL</sequence>
<evidence type="ECO:0000259" key="4">
    <source>
        <dbReference type="Pfam" id="PF01755"/>
    </source>
</evidence>
<dbReference type="InterPro" id="IPR050757">
    <property type="entry name" value="Collagen_mod_GT25"/>
</dbReference>
<dbReference type="OrthoDB" id="434616at2759"/>
<name>A0A1Q9CFI9_SYMMI</name>
<dbReference type="CDD" id="cd06532">
    <property type="entry name" value="Glyco_transf_25"/>
    <property type="match status" value="1"/>
</dbReference>
<dbReference type="Proteomes" id="UP000186817">
    <property type="component" value="Unassembled WGS sequence"/>
</dbReference>
<dbReference type="AlphaFoldDB" id="A0A1Q9CFI9"/>
<evidence type="ECO:0000256" key="1">
    <source>
        <dbReference type="ARBA" id="ARBA00006721"/>
    </source>
</evidence>
<dbReference type="PANTHER" id="PTHR10730:SF53">
    <property type="entry name" value="GLYCOSYLTRANSFERASE 25 FAMILY MEMBER"/>
    <property type="match status" value="1"/>
</dbReference>
<accession>A0A1Q9CFI9</accession>
<keyword evidence="3 5" id="KW-0808">Transferase</keyword>
<evidence type="ECO:0000256" key="2">
    <source>
        <dbReference type="ARBA" id="ARBA00022676"/>
    </source>
</evidence>
<proteinExistence type="inferred from homology"/>
<feature type="domain" description="Glycosyl transferase family 25" evidence="4">
    <location>
        <begin position="328"/>
        <end position="501"/>
    </location>
</feature>
<dbReference type="Pfam" id="PF01755">
    <property type="entry name" value="Glyco_transf_25"/>
    <property type="match status" value="1"/>
</dbReference>
<dbReference type="InterPro" id="IPR002654">
    <property type="entry name" value="Glyco_trans_25"/>
</dbReference>
<gene>
    <name evidence="5" type="primary">colgalt1</name>
    <name evidence="5" type="ORF">AK812_SmicGene37749</name>
</gene>
<organism evidence="5 6">
    <name type="scientific">Symbiodinium microadriaticum</name>
    <name type="common">Dinoflagellate</name>
    <name type="synonym">Zooxanthella microadriatica</name>
    <dbReference type="NCBI Taxonomy" id="2951"/>
    <lineage>
        <taxon>Eukaryota</taxon>
        <taxon>Sar</taxon>
        <taxon>Alveolata</taxon>
        <taxon>Dinophyceae</taxon>
        <taxon>Suessiales</taxon>
        <taxon>Symbiodiniaceae</taxon>
        <taxon>Symbiodinium</taxon>
    </lineage>
</organism>
<reference evidence="5 6" key="1">
    <citation type="submission" date="2016-02" db="EMBL/GenBank/DDBJ databases">
        <title>Genome analysis of coral dinoflagellate symbionts highlights evolutionary adaptations to a symbiotic lifestyle.</title>
        <authorList>
            <person name="Aranda M."/>
            <person name="Li Y."/>
            <person name="Liew Y.J."/>
            <person name="Baumgarten S."/>
            <person name="Simakov O."/>
            <person name="Wilson M."/>
            <person name="Piel J."/>
            <person name="Ashoor H."/>
            <person name="Bougouffa S."/>
            <person name="Bajic V.B."/>
            <person name="Ryu T."/>
            <person name="Ravasi T."/>
            <person name="Bayer T."/>
            <person name="Micklem G."/>
            <person name="Kim H."/>
            <person name="Bhak J."/>
            <person name="Lajeunesse T.C."/>
            <person name="Voolstra C.R."/>
        </authorList>
    </citation>
    <scope>NUCLEOTIDE SEQUENCE [LARGE SCALE GENOMIC DNA]</scope>
    <source>
        <strain evidence="5 6">CCMP2467</strain>
    </source>
</reference>